<reference evidence="2" key="1">
    <citation type="submission" date="2021-06" db="EMBL/GenBank/DDBJ databases">
        <authorList>
            <person name="Kallberg Y."/>
            <person name="Tangrot J."/>
            <person name="Rosling A."/>
        </authorList>
    </citation>
    <scope>NUCLEOTIDE SEQUENCE</scope>
    <source>
        <strain evidence="2">FL966</strain>
    </source>
</reference>
<gene>
    <name evidence="2" type="ORF">CPELLU_LOCUS6483</name>
</gene>
<evidence type="ECO:0000313" key="2">
    <source>
        <dbReference type="EMBL" id="CAG8589963.1"/>
    </source>
</evidence>
<evidence type="ECO:0000256" key="1">
    <source>
        <dbReference type="SAM" id="MobiDB-lite"/>
    </source>
</evidence>
<proteinExistence type="predicted"/>
<dbReference type="Proteomes" id="UP000789759">
    <property type="component" value="Unassembled WGS sequence"/>
</dbReference>
<name>A0A9N9C5Q5_9GLOM</name>
<feature type="region of interest" description="Disordered" evidence="1">
    <location>
        <begin position="1"/>
        <end position="39"/>
    </location>
</feature>
<feature type="compositionally biased region" description="Basic and acidic residues" evidence="1">
    <location>
        <begin position="1"/>
        <end position="11"/>
    </location>
</feature>
<comment type="caution">
    <text evidence="2">The sequence shown here is derived from an EMBL/GenBank/DDBJ whole genome shotgun (WGS) entry which is preliminary data.</text>
</comment>
<sequence length="82" mass="9557">MPSDDNLRHMSDSNTSEHMQVDKNIVQPQQSATNNAKEQKLAAPELEFYADNPYIDNSIEWAQIERPIEELNFPQFQTFNDM</sequence>
<accession>A0A9N9C5Q5</accession>
<keyword evidence="3" id="KW-1185">Reference proteome</keyword>
<feature type="compositionally biased region" description="Polar residues" evidence="1">
    <location>
        <begin position="26"/>
        <end position="36"/>
    </location>
</feature>
<dbReference type="EMBL" id="CAJVQA010004050">
    <property type="protein sequence ID" value="CAG8589963.1"/>
    <property type="molecule type" value="Genomic_DNA"/>
</dbReference>
<dbReference type="AlphaFoldDB" id="A0A9N9C5Q5"/>
<evidence type="ECO:0000313" key="3">
    <source>
        <dbReference type="Proteomes" id="UP000789759"/>
    </source>
</evidence>
<protein>
    <submittedName>
        <fullName evidence="2">16053_t:CDS:1</fullName>
    </submittedName>
</protein>
<organism evidence="2 3">
    <name type="scientific">Cetraspora pellucida</name>
    <dbReference type="NCBI Taxonomy" id="1433469"/>
    <lineage>
        <taxon>Eukaryota</taxon>
        <taxon>Fungi</taxon>
        <taxon>Fungi incertae sedis</taxon>
        <taxon>Mucoromycota</taxon>
        <taxon>Glomeromycotina</taxon>
        <taxon>Glomeromycetes</taxon>
        <taxon>Diversisporales</taxon>
        <taxon>Gigasporaceae</taxon>
        <taxon>Cetraspora</taxon>
    </lineage>
</organism>